<proteinExistence type="predicted"/>
<sequence length="325" mass="36507">MITQKKTLKKWFSNFMKPAQEHFAAWIDSYWHKSEQIPMSSIDGLSKAIENTASAKQLLNHLEDSNAHRNLFDKKVDKEEGKGLSANDFTNEHKQKLEELQPTDVSGLLPKGGYDGTGQQLKEAIDGLQTKMQQVETTLSVDDTDFDTLQEIAAQVKNNKNLEQLLIGKVDKKDSLWSSIKEAIYFYNLPNKTNKGVRFDGECVEIFAESLVNIRNRGGVNITGANGQRGEYLIVSEETVDINSETTSIRAKNLQQSSEEYSHAGKKMDIYAEELSIRANKLLVNGKDLSSKLNSLGDFNAEEINRKIEAIENTLMNAGYIIQQP</sequence>
<evidence type="ECO:0000313" key="1">
    <source>
        <dbReference type="EMBL" id="PTX08112.1"/>
    </source>
</evidence>
<gene>
    <name evidence="1" type="ORF">C8P65_102154</name>
</gene>
<dbReference type="EMBL" id="QBKG01000002">
    <property type="protein sequence ID" value="PTX08112.1"/>
    <property type="molecule type" value="Genomic_DNA"/>
</dbReference>
<accession>A0A2T5XXB2</accession>
<organism evidence="1 2">
    <name type="scientific">Capnocytophaga leadbetteri</name>
    <dbReference type="NCBI Taxonomy" id="327575"/>
    <lineage>
        <taxon>Bacteria</taxon>
        <taxon>Pseudomonadati</taxon>
        <taxon>Bacteroidota</taxon>
        <taxon>Flavobacteriia</taxon>
        <taxon>Flavobacteriales</taxon>
        <taxon>Flavobacteriaceae</taxon>
        <taxon>Capnocytophaga</taxon>
    </lineage>
</organism>
<dbReference type="Proteomes" id="UP000243985">
    <property type="component" value="Unassembled WGS sequence"/>
</dbReference>
<name>A0A2T5XXB2_9FLAO</name>
<protein>
    <submittedName>
        <fullName evidence="1">Uncharacterized protein</fullName>
    </submittedName>
</protein>
<dbReference type="AlphaFoldDB" id="A0A2T5XXB2"/>
<dbReference type="RefSeq" id="WP_211305875.1">
    <property type="nucleotide sequence ID" value="NZ_QBKG01000002.1"/>
</dbReference>
<evidence type="ECO:0000313" key="2">
    <source>
        <dbReference type="Proteomes" id="UP000243985"/>
    </source>
</evidence>
<reference evidence="1 2" key="1">
    <citation type="submission" date="2018-04" db="EMBL/GenBank/DDBJ databases">
        <title>Genomic Encyclopedia of Archaeal and Bacterial Type Strains, Phase II (KMG-II): from individual species to whole genera.</title>
        <authorList>
            <person name="Goeker M."/>
        </authorList>
    </citation>
    <scope>NUCLEOTIDE SEQUENCE [LARGE SCALE GENOMIC DNA]</scope>
    <source>
        <strain evidence="1 2">DSM 22902</strain>
    </source>
</reference>
<comment type="caution">
    <text evidence="1">The sequence shown here is derived from an EMBL/GenBank/DDBJ whole genome shotgun (WGS) entry which is preliminary data.</text>
</comment>
<dbReference type="GeneID" id="84581753"/>